<dbReference type="AlphaFoldDB" id="J3LUD9"/>
<organism evidence="1">
    <name type="scientific">Oryza brachyantha</name>
    <name type="common">malo sina</name>
    <dbReference type="NCBI Taxonomy" id="4533"/>
    <lineage>
        <taxon>Eukaryota</taxon>
        <taxon>Viridiplantae</taxon>
        <taxon>Streptophyta</taxon>
        <taxon>Embryophyta</taxon>
        <taxon>Tracheophyta</taxon>
        <taxon>Spermatophyta</taxon>
        <taxon>Magnoliopsida</taxon>
        <taxon>Liliopsida</taxon>
        <taxon>Poales</taxon>
        <taxon>Poaceae</taxon>
        <taxon>BOP clade</taxon>
        <taxon>Oryzoideae</taxon>
        <taxon>Oryzeae</taxon>
        <taxon>Oryzinae</taxon>
        <taxon>Oryza</taxon>
    </lineage>
</organism>
<dbReference type="Proteomes" id="UP000006038">
    <property type="component" value="Chromosome 3"/>
</dbReference>
<reference evidence="1" key="2">
    <citation type="submission" date="2013-04" db="UniProtKB">
        <authorList>
            <consortium name="EnsemblPlants"/>
        </authorList>
    </citation>
    <scope>IDENTIFICATION</scope>
</reference>
<reference evidence="1" key="1">
    <citation type="journal article" date="2013" name="Nat. Commun.">
        <title>Whole-genome sequencing of Oryza brachyantha reveals mechanisms underlying Oryza genome evolution.</title>
        <authorList>
            <person name="Chen J."/>
            <person name="Huang Q."/>
            <person name="Gao D."/>
            <person name="Wang J."/>
            <person name="Lang Y."/>
            <person name="Liu T."/>
            <person name="Li B."/>
            <person name="Bai Z."/>
            <person name="Luis Goicoechea J."/>
            <person name="Liang C."/>
            <person name="Chen C."/>
            <person name="Zhang W."/>
            <person name="Sun S."/>
            <person name="Liao Y."/>
            <person name="Zhang X."/>
            <person name="Yang L."/>
            <person name="Song C."/>
            <person name="Wang M."/>
            <person name="Shi J."/>
            <person name="Liu G."/>
            <person name="Liu J."/>
            <person name="Zhou H."/>
            <person name="Zhou W."/>
            <person name="Yu Q."/>
            <person name="An N."/>
            <person name="Chen Y."/>
            <person name="Cai Q."/>
            <person name="Wang B."/>
            <person name="Liu B."/>
            <person name="Min J."/>
            <person name="Huang Y."/>
            <person name="Wu H."/>
            <person name="Li Z."/>
            <person name="Zhang Y."/>
            <person name="Yin Y."/>
            <person name="Song W."/>
            <person name="Jiang J."/>
            <person name="Jackson S.A."/>
            <person name="Wing R.A."/>
            <person name="Wang J."/>
            <person name="Chen M."/>
        </authorList>
    </citation>
    <scope>NUCLEOTIDE SEQUENCE [LARGE SCALE GENOMIC DNA]</scope>
    <source>
        <strain evidence="1">cv. IRGC 101232</strain>
    </source>
</reference>
<sequence length="66" mass="7144">MLDQLWCSLACVESSSRLLEPDRAQEEQPNAAGKSVGSTVYLFGQSDARCPASPQLKQAPPKLLLL</sequence>
<name>J3LUD9_ORYBR</name>
<keyword evidence="2" id="KW-1185">Reference proteome</keyword>
<dbReference type="Gramene" id="OB03G46650.1">
    <property type="protein sequence ID" value="OB03G46650.1"/>
    <property type="gene ID" value="OB03G46650"/>
</dbReference>
<evidence type="ECO:0000313" key="1">
    <source>
        <dbReference type="EnsemblPlants" id="OB03G46650.1"/>
    </source>
</evidence>
<evidence type="ECO:0000313" key="2">
    <source>
        <dbReference type="Proteomes" id="UP000006038"/>
    </source>
</evidence>
<proteinExistence type="predicted"/>
<dbReference type="HOGENOM" id="CLU_2835242_0_0_1"/>
<accession>J3LUD9</accession>
<dbReference type="EnsemblPlants" id="OB03G46650.1">
    <property type="protein sequence ID" value="OB03G46650.1"/>
    <property type="gene ID" value="OB03G46650"/>
</dbReference>
<protein>
    <submittedName>
        <fullName evidence="1">Uncharacterized protein</fullName>
    </submittedName>
</protein>